<accession>A0A915YEX4</accession>
<name>A0A915YEX4_9BACT</name>
<reference evidence="1" key="1">
    <citation type="submission" date="2022-09" db="EMBL/GenBank/DDBJ databases">
        <title>Aureispira anguillicida sp. nov., isolated from Leptocephalus of Japanese eel Anguilla japonica.</title>
        <authorList>
            <person name="Yuasa K."/>
            <person name="Mekata T."/>
            <person name="Ikunari K."/>
        </authorList>
    </citation>
    <scope>NUCLEOTIDE SEQUENCE</scope>
    <source>
        <strain evidence="1">EL160426</strain>
    </source>
</reference>
<proteinExistence type="predicted"/>
<dbReference type="Proteomes" id="UP001060919">
    <property type="component" value="Chromosome"/>
</dbReference>
<gene>
    <name evidence="1" type="ORF">AsAng_0025770</name>
</gene>
<evidence type="ECO:0000313" key="1">
    <source>
        <dbReference type="EMBL" id="BDS11863.1"/>
    </source>
</evidence>
<organism evidence="1 2">
    <name type="scientific">Aureispira anguillae</name>
    <dbReference type="NCBI Taxonomy" id="2864201"/>
    <lineage>
        <taxon>Bacteria</taxon>
        <taxon>Pseudomonadati</taxon>
        <taxon>Bacteroidota</taxon>
        <taxon>Saprospiria</taxon>
        <taxon>Saprospirales</taxon>
        <taxon>Saprospiraceae</taxon>
        <taxon>Aureispira</taxon>
    </lineage>
</organism>
<protein>
    <submittedName>
        <fullName evidence="1">Uncharacterized protein</fullName>
    </submittedName>
</protein>
<keyword evidence="2" id="KW-1185">Reference proteome</keyword>
<sequence>MVLKFKSLLGQGTITRWINKVVFNELCQMNYQWLPERGKEGFKYEREIKND</sequence>
<dbReference type="AlphaFoldDB" id="A0A915YEX4"/>
<dbReference type="KEGG" id="aup:AsAng_0025770"/>
<dbReference type="EMBL" id="AP026867">
    <property type="protein sequence ID" value="BDS11863.1"/>
    <property type="molecule type" value="Genomic_DNA"/>
</dbReference>
<evidence type="ECO:0000313" key="2">
    <source>
        <dbReference type="Proteomes" id="UP001060919"/>
    </source>
</evidence>